<accession>A0A417Z9U1</accession>
<feature type="domain" description="DUF4097" evidence="2">
    <location>
        <begin position="59"/>
        <end position="313"/>
    </location>
</feature>
<proteinExistence type="predicted"/>
<evidence type="ECO:0000256" key="1">
    <source>
        <dbReference type="SAM" id="Phobius"/>
    </source>
</evidence>
<keyword evidence="1" id="KW-0472">Membrane</keyword>
<evidence type="ECO:0000313" key="4">
    <source>
        <dbReference type="Proteomes" id="UP000284822"/>
    </source>
</evidence>
<feature type="transmembrane region" description="Helical" evidence="1">
    <location>
        <begin position="6"/>
        <end position="24"/>
    </location>
</feature>
<evidence type="ECO:0000259" key="2">
    <source>
        <dbReference type="Pfam" id="PF13349"/>
    </source>
</evidence>
<keyword evidence="1" id="KW-1133">Transmembrane helix</keyword>
<dbReference type="EMBL" id="QOCS01000008">
    <property type="protein sequence ID" value="RHW47429.1"/>
    <property type="molecule type" value="Genomic_DNA"/>
</dbReference>
<comment type="caution">
    <text evidence="3">The sequence shown here is derived from an EMBL/GenBank/DDBJ whole genome shotgun (WGS) entry which is preliminary data.</text>
</comment>
<dbReference type="InterPro" id="IPR025164">
    <property type="entry name" value="Toastrack_DUF4097"/>
</dbReference>
<name>A0A417Z9U1_9LACO</name>
<reference evidence="3 4" key="1">
    <citation type="submission" date="2018-07" db="EMBL/GenBank/DDBJ databases">
        <title>Genome sequences of six Lactobacillus spp. isolated from bumble bee guts.</title>
        <authorList>
            <person name="Motta E.V.S."/>
            <person name="Moran N.A."/>
        </authorList>
    </citation>
    <scope>NUCLEOTIDE SEQUENCE [LARGE SCALE GENOMIC DNA]</scope>
    <source>
        <strain evidence="3 4">LV-8.1</strain>
    </source>
</reference>
<dbReference type="Proteomes" id="UP000284822">
    <property type="component" value="Unassembled WGS sequence"/>
</dbReference>
<keyword evidence="1" id="KW-0812">Transmembrane</keyword>
<organism evidence="3 4">
    <name type="scientific">Bombilactobacillus bombi</name>
    <dbReference type="NCBI Taxonomy" id="1303590"/>
    <lineage>
        <taxon>Bacteria</taxon>
        <taxon>Bacillati</taxon>
        <taxon>Bacillota</taxon>
        <taxon>Bacilli</taxon>
        <taxon>Lactobacillales</taxon>
        <taxon>Lactobacillaceae</taxon>
        <taxon>Bombilactobacillus</taxon>
    </lineage>
</organism>
<dbReference type="Pfam" id="PF13349">
    <property type="entry name" value="DUF4097"/>
    <property type="match status" value="1"/>
</dbReference>
<protein>
    <recommendedName>
        <fullName evidence="2">DUF4097 domain-containing protein</fullName>
    </recommendedName>
</protein>
<dbReference type="RefSeq" id="WP_118910585.1">
    <property type="nucleotide sequence ID" value="NZ_QOCS01000008.1"/>
</dbReference>
<gene>
    <name evidence="3" type="ORF">DS832_04595</name>
</gene>
<dbReference type="AlphaFoldDB" id="A0A417Z9U1"/>
<sequence>MKKYYVTVLTVLTIGVLMILIGWMNGGSQMKTWDWDFLGAIESNKSQKGQHYHLQGRFNKINIDVYDADVKIQTGAKFSAEIITADKETTLQSHIQNQTLNIAQSESHKKLLTNFNLGWAKTNQTQINITVPNKSALNQIVFDSTDTHVQLKDLIIDTIALDNEDTKLTMANVTVKQKMVANDGDVKGQINNCRFNHLNVDFGDTNLKINKSHINSFISDTDDAKFYIDNSVIANWKLDSEDVDMLLTNSTLQHNNSIDAEDVNMKIRNINRDLSYHLSGDDSDIHYYNQHSDGTFVKNNSKKNCLAVNGEDLDVSIK</sequence>
<evidence type="ECO:0000313" key="3">
    <source>
        <dbReference type="EMBL" id="RHW47429.1"/>
    </source>
</evidence>